<gene>
    <name evidence="1" type="ORF">NMYAN_40155</name>
    <name evidence="2" type="ORF">SAMN05421880_10129</name>
</gene>
<dbReference type="InterPro" id="IPR023393">
    <property type="entry name" value="START-like_dom_sf"/>
</dbReference>
<sequence>MFNLFSDKPVVGKASSVIRQSDEYVFNFIGIDLLVNYPRWSPEVRELEQLTEGPFGLGTLCRQVRVDQGNRSESTFKVVIFEPYAQIRFDGVSNPFRCDYLLESNDATSTQVTFTFELLSLELHMRPFEKLIRIAVQDGAERTVRNIKRLIEAESI</sequence>
<dbReference type="Proteomes" id="UP000601736">
    <property type="component" value="Unassembled WGS sequence"/>
</dbReference>
<keyword evidence="3" id="KW-1185">Reference proteome</keyword>
<evidence type="ECO:0000313" key="2">
    <source>
        <dbReference type="EMBL" id="SFL81881.1"/>
    </source>
</evidence>
<dbReference type="EMBL" id="CAJNAP010000034">
    <property type="protein sequence ID" value="CAE6512672.1"/>
    <property type="molecule type" value="Genomic_DNA"/>
</dbReference>
<dbReference type="RefSeq" id="WP_090665541.1">
    <property type="nucleotide sequence ID" value="NZ_CAJNAP010000034.1"/>
</dbReference>
<dbReference type="OrthoDB" id="953281at2"/>
<dbReference type="Proteomes" id="UP000199561">
    <property type="component" value="Unassembled WGS sequence"/>
</dbReference>
<evidence type="ECO:0000313" key="3">
    <source>
        <dbReference type="Proteomes" id="UP000199561"/>
    </source>
</evidence>
<protein>
    <submittedName>
        <fullName evidence="1">Polyketide cyclase / dehydrase and lipid transport</fullName>
    </submittedName>
</protein>
<dbReference type="AlphaFoldDB" id="A0A1I4KTD0"/>
<dbReference type="STRING" id="52442.SAMN05421880_10129"/>
<organism evidence="2 3">
    <name type="scientific">Nitrosomonas nitrosa</name>
    <dbReference type="NCBI Taxonomy" id="52442"/>
    <lineage>
        <taxon>Bacteria</taxon>
        <taxon>Pseudomonadati</taxon>
        <taxon>Pseudomonadota</taxon>
        <taxon>Betaproteobacteria</taxon>
        <taxon>Nitrosomonadales</taxon>
        <taxon>Nitrosomonadaceae</taxon>
        <taxon>Nitrosomonas</taxon>
    </lineage>
</organism>
<reference evidence="1" key="2">
    <citation type="submission" date="2021-02" db="EMBL/GenBank/DDBJ databases">
        <authorList>
            <person name="Han P."/>
        </authorList>
    </citation>
    <scope>NUCLEOTIDE SEQUENCE</scope>
    <source>
        <strain evidence="1">Nitrosomonas nitrosa 18-3D</strain>
    </source>
</reference>
<proteinExistence type="predicted"/>
<dbReference type="SUPFAM" id="SSF55961">
    <property type="entry name" value="Bet v1-like"/>
    <property type="match status" value="1"/>
</dbReference>
<dbReference type="EMBL" id="FOUF01000001">
    <property type="protein sequence ID" value="SFL81881.1"/>
    <property type="molecule type" value="Genomic_DNA"/>
</dbReference>
<evidence type="ECO:0000313" key="1">
    <source>
        <dbReference type="EMBL" id="CAE6512672.1"/>
    </source>
</evidence>
<accession>A0A1I4KTD0</accession>
<reference evidence="2 3" key="1">
    <citation type="submission" date="2016-10" db="EMBL/GenBank/DDBJ databases">
        <authorList>
            <person name="de Groot N.N."/>
        </authorList>
    </citation>
    <scope>NUCLEOTIDE SEQUENCE [LARGE SCALE GENOMIC DNA]</scope>
    <source>
        <strain evidence="2 3">Nm146</strain>
    </source>
</reference>
<name>A0A1I4KTD0_9PROT</name>
<dbReference type="Gene3D" id="3.30.530.20">
    <property type="match status" value="1"/>
</dbReference>